<dbReference type="Proteomes" id="UP000656813">
    <property type="component" value="Unassembled WGS sequence"/>
</dbReference>
<dbReference type="SUPFAM" id="SSF51338">
    <property type="entry name" value="Composite domain of metallo-dependent hydrolases"/>
    <property type="match status" value="1"/>
</dbReference>
<dbReference type="AlphaFoldDB" id="A0A8J3ENP1"/>
<dbReference type="GO" id="GO:0008270">
    <property type="term" value="F:zinc ion binding"/>
    <property type="evidence" value="ECO:0007669"/>
    <property type="project" value="InterPro"/>
</dbReference>
<dbReference type="InterPro" id="IPR017593">
    <property type="entry name" value="Allantoinase"/>
</dbReference>
<evidence type="ECO:0000256" key="3">
    <source>
        <dbReference type="ARBA" id="ARBA00008829"/>
    </source>
</evidence>
<protein>
    <recommendedName>
        <fullName evidence="6">allantoinase</fullName>
        <ecNumber evidence="6">3.5.2.5</ecNumber>
    </recommendedName>
</protein>
<evidence type="ECO:0000256" key="4">
    <source>
        <dbReference type="ARBA" id="ARBA00010368"/>
    </source>
</evidence>
<evidence type="ECO:0000256" key="5">
    <source>
        <dbReference type="ARBA" id="ARBA00011881"/>
    </source>
</evidence>
<keyword evidence="9" id="KW-0862">Zinc</keyword>
<dbReference type="SUPFAM" id="SSF51556">
    <property type="entry name" value="Metallo-dependent hydrolases"/>
    <property type="match status" value="1"/>
</dbReference>
<comment type="similarity">
    <text evidence="4">Belongs to the metallo-dependent hydrolases superfamily. Allantoinase family.</text>
</comment>
<dbReference type="PANTHER" id="PTHR43668:SF2">
    <property type="entry name" value="ALLANTOINASE"/>
    <property type="match status" value="1"/>
</dbReference>
<keyword evidence="12" id="KW-1185">Reference proteome</keyword>
<accession>A0A8J3ENP1</accession>
<evidence type="ECO:0000256" key="6">
    <source>
        <dbReference type="ARBA" id="ARBA00012863"/>
    </source>
</evidence>
<dbReference type="InterPro" id="IPR032466">
    <property type="entry name" value="Metal_Hydrolase"/>
</dbReference>
<dbReference type="InterPro" id="IPR011059">
    <property type="entry name" value="Metal-dep_hydrolase_composite"/>
</dbReference>
<dbReference type="InterPro" id="IPR006680">
    <property type="entry name" value="Amidohydro-rel"/>
</dbReference>
<evidence type="ECO:0000313" key="11">
    <source>
        <dbReference type="EMBL" id="GGH88597.1"/>
    </source>
</evidence>
<dbReference type="GO" id="GO:0000256">
    <property type="term" value="P:allantoin catabolic process"/>
    <property type="evidence" value="ECO:0007669"/>
    <property type="project" value="InterPro"/>
</dbReference>
<proteinExistence type="inferred from homology"/>
<dbReference type="EC" id="3.5.2.5" evidence="6"/>
<dbReference type="EMBL" id="BMFV01000054">
    <property type="protein sequence ID" value="GGH88597.1"/>
    <property type="molecule type" value="Genomic_DNA"/>
</dbReference>
<dbReference type="InterPro" id="IPR050138">
    <property type="entry name" value="DHOase/Allantoinase_Hydrolase"/>
</dbReference>
<organism evidence="11 12">
    <name type="scientific">Pullulanibacillus pueri</name>
    <dbReference type="NCBI Taxonomy" id="1437324"/>
    <lineage>
        <taxon>Bacteria</taxon>
        <taxon>Bacillati</taxon>
        <taxon>Bacillota</taxon>
        <taxon>Bacilli</taxon>
        <taxon>Bacillales</taxon>
        <taxon>Sporolactobacillaceae</taxon>
        <taxon>Pullulanibacillus</taxon>
    </lineage>
</organism>
<dbReference type="RefSeq" id="WP_188499279.1">
    <property type="nucleotide sequence ID" value="NZ_BMFV01000054.1"/>
</dbReference>
<comment type="subunit">
    <text evidence="5">Homotetramer.</text>
</comment>
<dbReference type="PANTHER" id="PTHR43668">
    <property type="entry name" value="ALLANTOINASE"/>
    <property type="match status" value="1"/>
</dbReference>
<reference evidence="11" key="1">
    <citation type="journal article" date="2014" name="Int. J. Syst. Evol. Microbiol.">
        <title>Complete genome sequence of Corynebacterium casei LMG S-19264T (=DSM 44701T), isolated from a smear-ripened cheese.</title>
        <authorList>
            <consortium name="US DOE Joint Genome Institute (JGI-PGF)"/>
            <person name="Walter F."/>
            <person name="Albersmeier A."/>
            <person name="Kalinowski J."/>
            <person name="Ruckert C."/>
        </authorList>
    </citation>
    <scope>NUCLEOTIDE SEQUENCE</scope>
    <source>
        <strain evidence="11">CGMCC 1.12777</strain>
    </source>
</reference>
<evidence type="ECO:0000256" key="9">
    <source>
        <dbReference type="ARBA" id="ARBA00022833"/>
    </source>
</evidence>
<evidence type="ECO:0000259" key="10">
    <source>
        <dbReference type="Pfam" id="PF01979"/>
    </source>
</evidence>
<dbReference type="Gene3D" id="3.20.20.140">
    <property type="entry name" value="Metal-dependent hydrolases"/>
    <property type="match status" value="1"/>
</dbReference>
<feature type="domain" description="Amidohydrolase-related" evidence="10">
    <location>
        <begin position="53"/>
        <end position="446"/>
    </location>
</feature>
<evidence type="ECO:0000313" key="12">
    <source>
        <dbReference type="Proteomes" id="UP000656813"/>
    </source>
</evidence>
<comment type="cofactor">
    <cofactor evidence="1">
        <name>Zn(2+)</name>
        <dbReference type="ChEBI" id="CHEBI:29105"/>
    </cofactor>
</comment>
<dbReference type="Pfam" id="PF01979">
    <property type="entry name" value="Amidohydro_1"/>
    <property type="match status" value="1"/>
</dbReference>
<evidence type="ECO:0000256" key="2">
    <source>
        <dbReference type="ARBA" id="ARBA00004968"/>
    </source>
</evidence>
<name>A0A8J3ENP1_9BACL</name>
<dbReference type="NCBIfam" id="TIGR03178">
    <property type="entry name" value="allantoinase"/>
    <property type="match status" value="1"/>
</dbReference>
<evidence type="ECO:0000256" key="7">
    <source>
        <dbReference type="ARBA" id="ARBA00022723"/>
    </source>
</evidence>
<evidence type="ECO:0000256" key="8">
    <source>
        <dbReference type="ARBA" id="ARBA00022801"/>
    </source>
</evidence>
<dbReference type="GO" id="GO:0050897">
    <property type="term" value="F:cobalt ion binding"/>
    <property type="evidence" value="ECO:0007669"/>
    <property type="project" value="InterPro"/>
</dbReference>
<comment type="similarity">
    <text evidence="3">Belongs to the metallo-dependent hydrolases superfamily. Hydantoinase/dihydropyrimidinase family.</text>
</comment>
<dbReference type="GO" id="GO:0006145">
    <property type="term" value="P:purine nucleobase catabolic process"/>
    <property type="evidence" value="ECO:0007669"/>
    <property type="project" value="TreeGrafter"/>
</dbReference>
<dbReference type="Gene3D" id="2.30.40.10">
    <property type="entry name" value="Urease, subunit C, domain 1"/>
    <property type="match status" value="1"/>
</dbReference>
<dbReference type="GO" id="GO:0005737">
    <property type="term" value="C:cytoplasm"/>
    <property type="evidence" value="ECO:0007669"/>
    <property type="project" value="TreeGrafter"/>
</dbReference>
<dbReference type="GO" id="GO:0004038">
    <property type="term" value="F:allantoinase activity"/>
    <property type="evidence" value="ECO:0007669"/>
    <property type="project" value="UniProtKB-EC"/>
</dbReference>
<comment type="caution">
    <text evidence="11">The sequence shown here is derived from an EMBL/GenBank/DDBJ whole genome shotgun (WGS) entry which is preliminary data.</text>
</comment>
<gene>
    <name evidence="11" type="ORF">GCM10007096_41290</name>
</gene>
<keyword evidence="8" id="KW-0378">Hydrolase</keyword>
<evidence type="ECO:0000256" key="1">
    <source>
        <dbReference type="ARBA" id="ARBA00001947"/>
    </source>
</evidence>
<comment type="pathway">
    <text evidence="2">Nitrogen metabolism; (S)-allantoin degradation; allantoate from (S)-allantoin: step 1/1.</text>
</comment>
<keyword evidence="7" id="KW-0479">Metal-binding</keyword>
<reference evidence="11" key="2">
    <citation type="submission" date="2020-09" db="EMBL/GenBank/DDBJ databases">
        <authorList>
            <person name="Sun Q."/>
            <person name="Zhou Y."/>
        </authorList>
    </citation>
    <scope>NUCLEOTIDE SEQUENCE</scope>
    <source>
        <strain evidence="11">CGMCC 1.12777</strain>
    </source>
</reference>
<sequence length="465" mass="51559">MIEWDHIIRNGKLVTANECYEGNIYIKDGKIAAVTQDHLKGTAKEETDASGRYVLPGLMDTHIHSRDPGSTHKEDFYHSTLAAAAGGITLVFEMPNTNPPINHVENLQKQVDNLSQKANVDFGIWGICLGDLNLDQIQSLNKAGVIGFKFFWGYAVNRNTFELVYNYNPDMKDIIPPFKDGEVYKIFREVAKTGKLLAVHAENNDLIHTLTNEIQASGEDDYEALLKGRSDLAELTTIQTGIAFARHTGARLHILHITSAEGVNAVKAAQERGESITSETCPHYLFLSAEDYDEIGPAMKVYPPVKYKKDQETLWERIADGTISIVCSDHAPHTEEEKDGDLWTIPAGMCGVETMVPLMLNAVNEGKLTIQQVSALLSENPAKQFDIYPQKGSIQPGTDADLTIVDLNQSFEIKREHLHSKSKVTAFDGFKGKGVPVATIIRGQTVMKDGEIVSERKGQWIKPKE</sequence>
<dbReference type="FunFam" id="3.20.20.140:FF:000174">
    <property type="entry name" value="Dihydropyrimidinase-related protein 2"/>
    <property type="match status" value="1"/>
</dbReference>